<gene>
    <name evidence="1" type="ORF">ACFP3M_00345</name>
</gene>
<protein>
    <submittedName>
        <fullName evidence="1">Toxin</fullName>
    </submittedName>
</protein>
<dbReference type="EMBL" id="JBHSPW010000001">
    <property type="protein sequence ID" value="MFC5891278.1"/>
    <property type="molecule type" value="Genomic_DNA"/>
</dbReference>
<sequence length="184" mass="20634">MPTVPRGRRAERRHMQALRRSCGLRLEALGLPPTYDLTTLLNHLTAVRGRPILLLAAPMCATGPCGLWLPLPDTDCILYEEQTSRHHQEHIIAHELSHIVCGHQGSGTLEPAAMEQLFPDLDPSLVKDLLFRKDYGDAQEQEAELMAYLLGERLRATPERTNALPFPETVLDRISRSFGRSHGD</sequence>
<comment type="caution">
    <text evidence="1">The sequence shown here is derived from an EMBL/GenBank/DDBJ whole genome shotgun (WGS) entry which is preliminary data.</text>
</comment>
<evidence type="ECO:0000313" key="1">
    <source>
        <dbReference type="EMBL" id="MFC5891278.1"/>
    </source>
</evidence>
<evidence type="ECO:0000313" key="2">
    <source>
        <dbReference type="Proteomes" id="UP001596241"/>
    </source>
</evidence>
<name>A0ABW1FEL9_9ACTN</name>
<keyword evidence="2" id="KW-1185">Reference proteome</keyword>
<accession>A0ABW1FEL9</accession>
<dbReference type="Proteomes" id="UP001596241">
    <property type="component" value="Unassembled WGS sequence"/>
</dbReference>
<reference evidence="2" key="1">
    <citation type="journal article" date="2019" name="Int. J. Syst. Evol. Microbiol.">
        <title>The Global Catalogue of Microorganisms (GCM) 10K type strain sequencing project: providing services to taxonomists for standard genome sequencing and annotation.</title>
        <authorList>
            <consortium name="The Broad Institute Genomics Platform"/>
            <consortium name="The Broad Institute Genome Sequencing Center for Infectious Disease"/>
            <person name="Wu L."/>
            <person name="Ma J."/>
        </authorList>
    </citation>
    <scope>NUCLEOTIDE SEQUENCE [LARGE SCALE GENOMIC DNA]</scope>
    <source>
        <strain evidence="2">CGMCC 1.15809</strain>
    </source>
</reference>
<organism evidence="1 2">
    <name type="scientific">Streptomyces ramulosus</name>
    <dbReference type="NCBI Taxonomy" id="47762"/>
    <lineage>
        <taxon>Bacteria</taxon>
        <taxon>Bacillati</taxon>
        <taxon>Actinomycetota</taxon>
        <taxon>Actinomycetes</taxon>
        <taxon>Kitasatosporales</taxon>
        <taxon>Streptomycetaceae</taxon>
        <taxon>Streptomyces</taxon>
    </lineage>
</organism>
<proteinExistence type="predicted"/>
<dbReference type="RefSeq" id="WP_345082305.1">
    <property type="nucleotide sequence ID" value="NZ_BAAAWG010000006.1"/>
</dbReference>